<dbReference type="AlphaFoldDB" id="A0A2W1BXR4"/>
<dbReference type="CDD" id="cd04366">
    <property type="entry name" value="IlGF_insulin_bombyxin_like"/>
    <property type="match status" value="1"/>
</dbReference>
<dbReference type="InterPro" id="IPR022353">
    <property type="entry name" value="Insulin_CS"/>
</dbReference>
<evidence type="ECO:0000256" key="2">
    <source>
        <dbReference type="ARBA" id="ARBA00022685"/>
    </source>
</evidence>
<keyword evidence="2" id="KW-0165">Cleavage on pair of basic residues</keyword>
<dbReference type="GO" id="GO:0005576">
    <property type="term" value="C:extracellular region"/>
    <property type="evidence" value="ECO:0007669"/>
    <property type="project" value="UniProtKB-SubCell"/>
</dbReference>
<dbReference type="EMBL" id="KZ149928">
    <property type="protein sequence ID" value="PZC77476.1"/>
    <property type="molecule type" value="Genomic_DNA"/>
</dbReference>
<keyword evidence="5" id="KW-0472">Membrane</keyword>
<evidence type="ECO:0000256" key="3">
    <source>
        <dbReference type="ARBA" id="ARBA00022729"/>
    </source>
</evidence>
<dbReference type="PROSITE" id="PS00262">
    <property type="entry name" value="INSULIN"/>
    <property type="match status" value="1"/>
</dbReference>
<keyword evidence="8" id="KW-1185">Reference proteome</keyword>
<dbReference type="InterPro" id="IPR016179">
    <property type="entry name" value="Insulin-like"/>
</dbReference>
<evidence type="ECO:0000256" key="4">
    <source>
        <dbReference type="RuleBase" id="RU000406"/>
    </source>
</evidence>
<protein>
    <recommendedName>
        <fullName evidence="6">Insulin-like domain-containing protein</fullName>
    </recommendedName>
</protein>
<comment type="similarity">
    <text evidence="1 4">Belongs to the insulin family.</text>
</comment>
<keyword evidence="5" id="KW-0812">Transmembrane</keyword>
<dbReference type="Pfam" id="PF00049">
    <property type="entry name" value="Insulin"/>
    <property type="match status" value="1"/>
</dbReference>
<dbReference type="Gene3D" id="1.10.100.10">
    <property type="entry name" value="Insulin-like"/>
    <property type="match status" value="1"/>
</dbReference>
<proteinExistence type="inferred from homology"/>
<comment type="subcellular location">
    <subcellularLocation>
        <location evidence="4">Secreted</location>
    </subcellularLocation>
</comment>
<name>A0A2W1BXR4_HELAM</name>
<evidence type="ECO:0000313" key="7">
    <source>
        <dbReference type="EMBL" id="PZC77476.1"/>
    </source>
</evidence>
<sequence length="116" mass="12658">MLWQPPASIALGLRSPTNHSQSPGELSTAVEFYMALILIVAVMACCTAQDGTNFYCGRRFSRAVAMLCWGAESKRDAGWWMPQLGTNSLTGMRGKRGPADECCDKPCSVDELLSYC</sequence>
<evidence type="ECO:0000313" key="8">
    <source>
        <dbReference type="Proteomes" id="UP000249218"/>
    </source>
</evidence>
<evidence type="ECO:0000256" key="1">
    <source>
        <dbReference type="ARBA" id="ARBA00009034"/>
    </source>
</evidence>
<dbReference type="InterPro" id="IPR036438">
    <property type="entry name" value="Insulin-like_sf"/>
</dbReference>
<feature type="transmembrane region" description="Helical" evidence="5">
    <location>
        <begin position="32"/>
        <end position="56"/>
    </location>
</feature>
<dbReference type="OrthoDB" id="10019596at2759"/>
<organism evidence="7 8">
    <name type="scientific">Helicoverpa armigera</name>
    <name type="common">Cotton bollworm</name>
    <name type="synonym">Heliothis armigera</name>
    <dbReference type="NCBI Taxonomy" id="29058"/>
    <lineage>
        <taxon>Eukaryota</taxon>
        <taxon>Metazoa</taxon>
        <taxon>Ecdysozoa</taxon>
        <taxon>Arthropoda</taxon>
        <taxon>Hexapoda</taxon>
        <taxon>Insecta</taxon>
        <taxon>Pterygota</taxon>
        <taxon>Neoptera</taxon>
        <taxon>Endopterygota</taxon>
        <taxon>Lepidoptera</taxon>
        <taxon>Glossata</taxon>
        <taxon>Ditrysia</taxon>
        <taxon>Noctuoidea</taxon>
        <taxon>Noctuidae</taxon>
        <taxon>Heliothinae</taxon>
        <taxon>Helicoverpa</taxon>
    </lineage>
</organism>
<evidence type="ECO:0000259" key="6">
    <source>
        <dbReference type="SMART" id="SM00078"/>
    </source>
</evidence>
<keyword evidence="4" id="KW-0964">Secreted</keyword>
<dbReference type="Proteomes" id="UP000249218">
    <property type="component" value="Unassembled WGS sequence"/>
</dbReference>
<evidence type="ECO:0000256" key="5">
    <source>
        <dbReference type="SAM" id="Phobius"/>
    </source>
</evidence>
<accession>A0A2W1BXR4</accession>
<dbReference type="SUPFAM" id="SSF56994">
    <property type="entry name" value="Insulin-like"/>
    <property type="match status" value="1"/>
</dbReference>
<dbReference type="SMART" id="SM00078">
    <property type="entry name" value="IlGF"/>
    <property type="match status" value="1"/>
</dbReference>
<keyword evidence="5" id="KW-1133">Transmembrane helix</keyword>
<dbReference type="GO" id="GO:0005179">
    <property type="term" value="F:hormone activity"/>
    <property type="evidence" value="ECO:0007669"/>
    <property type="project" value="InterPro"/>
</dbReference>
<reference evidence="7 8" key="1">
    <citation type="journal article" date="2017" name="BMC Biol.">
        <title>Genomic innovations, transcriptional plasticity and gene loss underlying the evolution and divergence of two highly polyphagous and invasive Helicoverpa pest species.</title>
        <authorList>
            <person name="Pearce S.L."/>
            <person name="Clarke D.F."/>
            <person name="East P.D."/>
            <person name="Elfekih S."/>
            <person name="Gordon K.H."/>
            <person name="Jermiin L.S."/>
            <person name="McGaughran A."/>
            <person name="Oakeshott J.G."/>
            <person name="Papanikolaou A."/>
            <person name="Perera O.P."/>
            <person name="Rane R.V."/>
            <person name="Richards S."/>
            <person name="Tay W.T."/>
            <person name="Walsh T.K."/>
            <person name="Anderson A."/>
            <person name="Anderson C.J."/>
            <person name="Asgari S."/>
            <person name="Board P.G."/>
            <person name="Bretschneider A."/>
            <person name="Campbell P.M."/>
            <person name="Chertemps T."/>
            <person name="Christeller J.T."/>
            <person name="Coppin C.W."/>
            <person name="Downes S.J."/>
            <person name="Duan G."/>
            <person name="Farnsworth C.A."/>
            <person name="Good R.T."/>
            <person name="Han L.B."/>
            <person name="Han Y.C."/>
            <person name="Hatje K."/>
            <person name="Horne I."/>
            <person name="Huang Y.P."/>
            <person name="Hughes D.S."/>
            <person name="Jacquin-Joly E."/>
            <person name="James W."/>
            <person name="Jhangiani S."/>
            <person name="Kollmar M."/>
            <person name="Kuwar S.S."/>
            <person name="Li S."/>
            <person name="Liu N.Y."/>
            <person name="Maibeche M.T."/>
            <person name="Miller J.R."/>
            <person name="Montagne N."/>
            <person name="Perry T."/>
            <person name="Qu J."/>
            <person name="Song S.V."/>
            <person name="Sutton G.G."/>
            <person name="Vogel H."/>
            <person name="Walenz B.P."/>
            <person name="Xu W."/>
            <person name="Zhang H.J."/>
            <person name="Zou Z."/>
            <person name="Batterham P."/>
            <person name="Edwards O.R."/>
            <person name="Feyereisen R."/>
            <person name="Gibbs R.A."/>
            <person name="Heckel D.G."/>
            <person name="McGrath A."/>
            <person name="Robin C."/>
            <person name="Scherer S.E."/>
            <person name="Worley K.C."/>
            <person name="Wu Y.D."/>
        </authorList>
    </citation>
    <scope>NUCLEOTIDE SEQUENCE [LARGE SCALE GENOMIC DNA]</scope>
    <source>
        <strain evidence="7">Harm_GR_Male_#8</strain>
        <tissue evidence="7">Whole organism</tissue>
    </source>
</reference>
<feature type="domain" description="Insulin-like" evidence="6">
    <location>
        <begin position="53"/>
        <end position="116"/>
    </location>
</feature>
<gene>
    <name evidence="7" type="primary">HaOG203354</name>
    <name evidence="7" type="ORF">B5X24_HaOG203354</name>
</gene>
<keyword evidence="3" id="KW-0732">Signal</keyword>